<reference evidence="1" key="1">
    <citation type="submission" date="2017-11" db="EMBL/GenBank/DDBJ databases">
        <title>Comparative genomic and phylogenomic analyses of the family Idiomarinaceae.</title>
        <authorList>
            <person name="Liu Y."/>
            <person name="Shao Z."/>
        </authorList>
    </citation>
    <scope>NUCLEOTIDE SEQUENCE</scope>
    <source>
        <strain evidence="1">PIN1</strain>
    </source>
</reference>
<sequence>MIQRLNLCQKGLVISINVSTRDLTELDFVSFMRKTVTNIDPQCLQLKITETGLIDDSERALYVLSKMNDLGISCSVDDFGTGNSSLSYLSKFPVAEIKLDRSYVFDIANNERNHKIVQSTIEMAHMLGLSVTAEGVEEHDTVAILRTMKCETIQGYVLSRPISEQDLVAFLNTNPQL</sequence>
<name>A0ACD2HLG8_9GAMM</name>
<dbReference type="Proteomes" id="UP000293092">
    <property type="component" value="Unassembled WGS sequence"/>
</dbReference>
<comment type="caution">
    <text evidence="1">The sequence shown here is derived from an EMBL/GenBank/DDBJ whole genome shotgun (WGS) entry which is preliminary data.</text>
</comment>
<proteinExistence type="predicted"/>
<accession>A0ACD2HLG8</accession>
<organism evidence="1 2">
    <name type="scientific">Pseudidiomarina tainanensis</name>
    <dbReference type="NCBI Taxonomy" id="502365"/>
    <lineage>
        <taxon>Bacteria</taxon>
        <taxon>Pseudomonadati</taxon>
        <taxon>Pseudomonadota</taxon>
        <taxon>Gammaproteobacteria</taxon>
        <taxon>Alteromonadales</taxon>
        <taxon>Idiomarinaceae</taxon>
        <taxon>Pseudidiomarina</taxon>
    </lineage>
</organism>
<dbReference type="EMBL" id="PIQJ01000001">
    <property type="protein sequence ID" value="RZQ57122.1"/>
    <property type="molecule type" value="Genomic_DNA"/>
</dbReference>
<keyword evidence="2" id="KW-1185">Reference proteome</keyword>
<gene>
    <name evidence="1" type="ORF">CWI82_07595</name>
</gene>
<evidence type="ECO:0000313" key="2">
    <source>
        <dbReference type="Proteomes" id="UP000293092"/>
    </source>
</evidence>
<protein>
    <submittedName>
        <fullName evidence="1">Uncharacterized protein</fullName>
    </submittedName>
</protein>
<evidence type="ECO:0000313" key="1">
    <source>
        <dbReference type="EMBL" id="RZQ57122.1"/>
    </source>
</evidence>